<dbReference type="InterPro" id="IPR052173">
    <property type="entry name" value="Beta-lactam_resp_regulator"/>
</dbReference>
<keyword evidence="2" id="KW-0812">Transmembrane</keyword>
<feature type="domain" description="Peptidase M56" evidence="3">
    <location>
        <begin position="9"/>
        <end position="314"/>
    </location>
</feature>
<feature type="transmembrane region" description="Helical" evidence="2">
    <location>
        <begin position="6"/>
        <end position="27"/>
    </location>
</feature>
<dbReference type="KEGG" id="vbh:CMV30_01165"/>
<feature type="transmembrane region" description="Helical" evidence="2">
    <location>
        <begin position="321"/>
        <end position="340"/>
    </location>
</feature>
<dbReference type="Proteomes" id="UP000217265">
    <property type="component" value="Chromosome"/>
</dbReference>
<dbReference type="Pfam" id="PF05569">
    <property type="entry name" value="Peptidase_M56"/>
    <property type="match status" value="1"/>
</dbReference>
<proteinExistence type="predicted"/>
<feature type="region of interest" description="Disordered" evidence="1">
    <location>
        <begin position="348"/>
        <end position="367"/>
    </location>
</feature>
<keyword evidence="2" id="KW-1133">Transmembrane helix</keyword>
<evidence type="ECO:0000259" key="3">
    <source>
        <dbReference type="Pfam" id="PF05569"/>
    </source>
</evidence>
<feature type="transmembrane region" description="Helical" evidence="2">
    <location>
        <begin position="120"/>
        <end position="143"/>
    </location>
</feature>
<evidence type="ECO:0000256" key="1">
    <source>
        <dbReference type="SAM" id="MobiDB-lite"/>
    </source>
</evidence>
<dbReference type="InterPro" id="IPR008756">
    <property type="entry name" value="Peptidase_M56"/>
</dbReference>
<dbReference type="PANTHER" id="PTHR34978:SF3">
    <property type="entry name" value="SLR0241 PROTEIN"/>
    <property type="match status" value="1"/>
</dbReference>
<dbReference type="AlphaFoldDB" id="A0A290Q314"/>
<protein>
    <recommendedName>
        <fullName evidence="3">Peptidase M56 domain-containing protein</fullName>
    </recommendedName>
</protein>
<gene>
    <name evidence="4" type="ORF">CMV30_01165</name>
</gene>
<feature type="transmembrane region" description="Helical" evidence="2">
    <location>
        <begin position="39"/>
        <end position="57"/>
    </location>
</feature>
<keyword evidence="5" id="KW-1185">Reference proteome</keyword>
<evidence type="ECO:0000313" key="5">
    <source>
        <dbReference type="Proteomes" id="UP000217265"/>
    </source>
</evidence>
<dbReference type="RefSeq" id="WP_096054322.1">
    <property type="nucleotide sequence ID" value="NZ_CP023344.1"/>
</dbReference>
<name>A0A290Q314_9BACT</name>
<reference evidence="4 5" key="1">
    <citation type="submission" date="2017-09" db="EMBL/GenBank/DDBJ databases">
        <title>Complete genome sequence of Verrucomicrobial strain HZ-65, isolated from freshwater.</title>
        <authorList>
            <person name="Choi A."/>
        </authorList>
    </citation>
    <scope>NUCLEOTIDE SEQUENCE [LARGE SCALE GENOMIC DNA]</scope>
    <source>
        <strain evidence="4 5">HZ-65</strain>
    </source>
</reference>
<sequence length="545" mass="60031">MNAWEWAREVFETSLRASWLILALVLLRPVLRRWVPAQFVFLGWLVVAVHLLVPVGIPTQWSLPHFAQPIPLMGETLKTLPTTSAQGSENAGVGAGVAARQASVTSGDKPAAATFSVKHWLVIGWAAGVAALVMMRVIASALFARTLRRGRVACDDRLRAEVLAGSRLLGLERVPEVVVSKAVEAPAIFGLWRPTILFPAGFAEKFSEMELRLMILHELGHWRRRDIAANALLQAARILHWFNPLVWVATRLARQDCELACDEFVMRRASSAETRTYGATLLKVLGVVRGQNRSPQVLGILENKQQLKRRIQMIMNYRTSTVGRVVAGVVLLAALTFVAATREARAETAEMNKEPENVTKMTNTPPPGWYTNGDAKSSFAVGLDPTQPHVKPVSAYIKSIEPVVNGFGGMMQSFSAENYRGKRVRFSAWVKSADVNETANVWMRIDGPGKAEDRTLQFDNMKDRAVRGTTAWEKHSVVLDVPLEAEGIFMGFFISGTGHAWFNDVQFEVVGADVASTNIWRAASKSVVLKSKAPRNLDFGGGAEK</sequence>
<dbReference type="Gene3D" id="2.60.120.260">
    <property type="entry name" value="Galactose-binding domain-like"/>
    <property type="match status" value="1"/>
</dbReference>
<keyword evidence="2" id="KW-0472">Membrane</keyword>
<dbReference type="PANTHER" id="PTHR34978">
    <property type="entry name" value="POSSIBLE SENSOR-TRANSDUCER PROTEIN BLAR"/>
    <property type="match status" value="1"/>
</dbReference>
<dbReference type="CDD" id="cd07341">
    <property type="entry name" value="M56_BlaR1_MecR1_like"/>
    <property type="match status" value="1"/>
</dbReference>
<evidence type="ECO:0000256" key="2">
    <source>
        <dbReference type="SAM" id="Phobius"/>
    </source>
</evidence>
<accession>A0A290Q314</accession>
<feature type="compositionally biased region" description="Basic and acidic residues" evidence="1">
    <location>
        <begin position="348"/>
        <end position="357"/>
    </location>
</feature>
<organism evidence="4 5">
    <name type="scientific">Nibricoccus aquaticus</name>
    <dbReference type="NCBI Taxonomy" id="2576891"/>
    <lineage>
        <taxon>Bacteria</taxon>
        <taxon>Pseudomonadati</taxon>
        <taxon>Verrucomicrobiota</taxon>
        <taxon>Opitutia</taxon>
        <taxon>Opitutales</taxon>
        <taxon>Opitutaceae</taxon>
        <taxon>Nibricoccus</taxon>
    </lineage>
</organism>
<dbReference type="OrthoDB" id="196717at2"/>
<evidence type="ECO:0000313" key="4">
    <source>
        <dbReference type="EMBL" id="ATC62687.1"/>
    </source>
</evidence>
<dbReference type="EMBL" id="CP023344">
    <property type="protein sequence ID" value="ATC62687.1"/>
    <property type="molecule type" value="Genomic_DNA"/>
</dbReference>
<dbReference type="Gene3D" id="3.30.2010.10">
    <property type="entry name" value="Metalloproteases ('zincins'), catalytic domain"/>
    <property type="match status" value="1"/>
</dbReference>